<dbReference type="InterPro" id="IPR003165">
    <property type="entry name" value="Piwi"/>
</dbReference>
<dbReference type="SMART" id="SM01163">
    <property type="entry name" value="DUF1785"/>
    <property type="match status" value="1"/>
</dbReference>
<dbReference type="InterPro" id="IPR036085">
    <property type="entry name" value="PAZ_dom_sf"/>
</dbReference>
<protein>
    <recommendedName>
        <fullName evidence="2">Piwi domain-containing protein</fullName>
    </recommendedName>
</protein>
<feature type="compositionally biased region" description="Acidic residues" evidence="1">
    <location>
        <begin position="189"/>
        <end position="216"/>
    </location>
</feature>
<feature type="region of interest" description="Disordered" evidence="1">
    <location>
        <begin position="592"/>
        <end position="681"/>
    </location>
</feature>
<evidence type="ECO:0000259" key="2">
    <source>
        <dbReference type="PROSITE" id="PS50822"/>
    </source>
</evidence>
<dbReference type="SUPFAM" id="SSF53098">
    <property type="entry name" value="Ribonuclease H-like"/>
    <property type="match status" value="1"/>
</dbReference>
<dbReference type="GO" id="GO:0003723">
    <property type="term" value="F:RNA binding"/>
    <property type="evidence" value="ECO:0007669"/>
    <property type="project" value="InterPro"/>
</dbReference>
<accession>A0AAV5GC90</accession>
<dbReference type="Gene3D" id="3.40.50.2300">
    <property type="match status" value="1"/>
</dbReference>
<dbReference type="InterPro" id="IPR014811">
    <property type="entry name" value="ArgoL1"/>
</dbReference>
<dbReference type="SUPFAM" id="SSF101690">
    <property type="entry name" value="PAZ domain"/>
    <property type="match status" value="1"/>
</dbReference>
<feature type="compositionally biased region" description="Low complexity" evidence="1">
    <location>
        <begin position="553"/>
        <end position="570"/>
    </location>
</feature>
<dbReference type="InterPro" id="IPR003100">
    <property type="entry name" value="PAZ_dom"/>
</dbReference>
<feature type="region of interest" description="Disordered" evidence="1">
    <location>
        <begin position="536"/>
        <end position="572"/>
    </location>
</feature>
<feature type="region of interest" description="Disordered" evidence="1">
    <location>
        <begin position="1602"/>
        <end position="1623"/>
    </location>
</feature>
<evidence type="ECO:0000256" key="1">
    <source>
        <dbReference type="SAM" id="MobiDB-lite"/>
    </source>
</evidence>
<dbReference type="Gene3D" id="3.30.420.10">
    <property type="entry name" value="Ribonuclease H-like superfamily/Ribonuclease H"/>
    <property type="match status" value="1"/>
</dbReference>
<dbReference type="PANTHER" id="PTHR22891">
    <property type="entry name" value="EUKARYOTIC TRANSLATION INITIATION FACTOR 2C"/>
    <property type="match status" value="1"/>
</dbReference>
<reference evidence="3 4" key="1">
    <citation type="submission" date="2021-12" db="EMBL/GenBank/DDBJ databases">
        <title>High titer production of polyol ester of fatty acids by Rhodotorula paludigena BS15 towards product separation-free biomass refinery.</title>
        <authorList>
            <person name="Mano J."/>
            <person name="Ono H."/>
            <person name="Tanaka T."/>
            <person name="Naito K."/>
            <person name="Sushida H."/>
            <person name="Ike M."/>
            <person name="Tokuyasu K."/>
            <person name="Kitaoka M."/>
        </authorList>
    </citation>
    <scope>NUCLEOTIDE SEQUENCE [LARGE SCALE GENOMIC DNA]</scope>
    <source>
        <strain evidence="3 4">BS15</strain>
    </source>
</reference>
<dbReference type="InterPro" id="IPR012337">
    <property type="entry name" value="RNaseH-like_sf"/>
</dbReference>
<dbReference type="InterPro" id="IPR036397">
    <property type="entry name" value="RNaseH_sf"/>
</dbReference>
<dbReference type="Pfam" id="PF16486">
    <property type="entry name" value="ArgoN"/>
    <property type="match status" value="1"/>
</dbReference>
<gene>
    <name evidence="3" type="ORF">Rhopal_001045-T1</name>
</gene>
<sequence length="1623" mass="177263">MGGIEGGCRLTFAYGLGVSLVSLRVALDAYTLTSHALSFVTFLSGRSLGGATEKASLRVPPEVWALVRAEVIRLALLDADAAFARKAWTAARDEDCRRGGKVPTSMHDLLGDRPCGCVQKVLTKEASAVECANPYADKGGEQNALAKLLGSYGLLALRFFPCTDGALSQPLVPGGTLGTGEDGTRNGDADDEEDEDDAECSEYGDDEDEDEEEDSSGEGFESRWNSGVFLSYPMNRSYIDYDAWFDKPSSYYTRVDTSLPPDPTAPFDYLVREWNLWSGAGLLALQLVSNQPVCRLSPPDVFLSVDLIARRYGDSALVCHICVLPHATFAYGITVTTPSLVYAADRWPSLQGPFRFFDLVALRKRRGTLSCSSRGATTAASLPIEVWDVVRHKLVDSELNDAALSLAEELHCFCSDCSPKHEWEEYSTGGIAPCDKCFDGFEGIGNKERLQQIHDVSLEVPKNAEHRFSRLVRLLHVVPVDVSDGTLAHSCAGNAGISDAELSLKSRRFKVLNAKEVKPFWKLFVVAETKAMSYQQGYGQSSYGDSRGRYDSPRSGSPPRSTPGSNYSDYGSGGYGRGGGGYDNGYGSGQGGRGGGYGGRDGGRDSYGSGSGGGRRDSGYGGSPGRDSYGSGGGGGGGYGGGGRGGGGGGRGGRGGGRGGFGGGGGGGGGRNPPTAPPRWVDLPRLAPPVHADQALVNGSKAAEPEARLDYGSNNVVPGKAIELLTNTFDLRISESAMTWYKYEARHSRPVIIAIEPRQAPDGSTRNPRGPPPKSVLRKVWAQIEGDEAQGRTNFFGGVRPAFDGRTAAYANRRLPSDPVNITGIAAPDRPNMTFSATIRNAIAIPLASIRQYFTGGRNAIYSEGEVKEALQALNVLMSHAPANLFYSTRTSFFVSDEAARKVRIPGVEKVALEIAPNFLELWRGFFQSVRTCPQGLLLNLNTTSTAFFKTGSLVDFVLGYLQTKNMAGRAPHRSDLEVGRLQGHDLVQINRLLKKLEFEVQRGSSAPRIRTKVRAGGIQQQRPRDHQFQTADGAWTDVERYLQHHFGVRLNYPDLPLVETKSGTYYPMELLHVYEGSKYIKRLTPQQQQLASGFQTLPPGQKLAAVVQTRERIVANVTQDHLDSFGVQVSLSPKMTLGRILAPPAAEYSSRSTGNFTQVAIRDGEWQMRFDNRSQAFEQLFITGAALKSLICVVPSEGDKQRAHVWLDGLLGKAAGLGMNLSQFPRNLPSDAIIVRRPGTSVHQTLDHARQMARHLYQDRELDLILWAFKEANSPEYAVFKEVSASYGIASQALQTSLLSKTSVQVFLNVAMKINLKLAGSCWRLQNGTMGGWYESNTPMHGADLSHEPERPSVAVVVGSMHGLGMLYEETIRVQRLREPTNRNDPHAKAKKSEVIVDLCDMFLLERRVKSTRRCPPDSLVFFRDGISESEFSAVKTFEGNAISNACQRLKADHAIRRQLDESEVQKLDNWQPKVTLIAALKRHHVRAFVPDPRDAKDFQRAGNIVPGTVFDRDVTDAKVLDHYGASHKALIGTTRATRYVVLTDEQVPRLRYADLIANRVRGWFVPADDSMSQTGTQHSATSQTRDQDYNQAKIVLDQTETGRDSFRGDRTKPKPPAMWWC</sequence>
<dbReference type="Pfam" id="PF02170">
    <property type="entry name" value="PAZ"/>
    <property type="match status" value="1"/>
</dbReference>
<dbReference type="Pfam" id="PF08699">
    <property type="entry name" value="ArgoL1"/>
    <property type="match status" value="1"/>
</dbReference>
<feature type="domain" description="Piwi" evidence="2">
    <location>
        <begin position="1262"/>
        <end position="1547"/>
    </location>
</feature>
<evidence type="ECO:0000313" key="3">
    <source>
        <dbReference type="EMBL" id="GJN88089.1"/>
    </source>
</evidence>
<dbReference type="CDD" id="cd02846">
    <property type="entry name" value="PAZ_argonaute_like"/>
    <property type="match status" value="1"/>
</dbReference>
<proteinExistence type="predicted"/>
<feature type="region of interest" description="Disordered" evidence="1">
    <location>
        <begin position="171"/>
        <end position="222"/>
    </location>
</feature>
<name>A0AAV5GC90_9BASI</name>
<comment type="caution">
    <text evidence="3">The sequence shown here is derived from an EMBL/GenBank/DDBJ whole genome shotgun (WGS) entry which is preliminary data.</text>
</comment>
<dbReference type="InterPro" id="IPR032474">
    <property type="entry name" value="Argonaute_N"/>
</dbReference>
<feature type="compositionally biased region" description="Gly residues" evidence="1">
    <location>
        <begin position="609"/>
        <end position="671"/>
    </location>
</feature>
<dbReference type="Gene3D" id="2.170.260.10">
    <property type="entry name" value="paz domain"/>
    <property type="match status" value="1"/>
</dbReference>
<dbReference type="Proteomes" id="UP001342314">
    <property type="component" value="Unassembled WGS sequence"/>
</dbReference>
<feature type="compositionally biased region" description="Basic and acidic residues" evidence="1">
    <location>
        <begin position="1602"/>
        <end position="1614"/>
    </location>
</feature>
<feature type="compositionally biased region" description="Low complexity" evidence="1">
    <location>
        <begin position="536"/>
        <end position="545"/>
    </location>
</feature>
<dbReference type="Pfam" id="PF02171">
    <property type="entry name" value="Piwi"/>
    <property type="match status" value="1"/>
</dbReference>
<keyword evidence="4" id="KW-1185">Reference proteome</keyword>
<evidence type="ECO:0000313" key="4">
    <source>
        <dbReference type="Proteomes" id="UP001342314"/>
    </source>
</evidence>
<organism evidence="3 4">
    <name type="scientific">Rhodotorula paludigena</name>
    <dbReference type="NCBI Taxonomy" id="86838"/>
    <lineage>
        <taxon>Eukaryota</taxon>
        <taxon>Fungi</taxon>
        <taxon>Dikarya</taxon>
        <taxon>Basidiomycota</taxon>
        <taxon>Pucciniomycotina</taxon>
        <taxon>Microbotryomycetes</taxon>
        <taxon>Sporidiobolales</taxon>
        <taxon>Sporidiobolaceae</taxon>
        <taxon>Rhodotorula</taxon>
    </lineage>
</organism>
<dbReference type="SMART" id="SM00950">
    <property type="entry name" value="Piwi"/>
    <property type="match status" value="1"/>
</dbReference>
<dbReference type="EMBL" id="BQKY01000002">
    <property type="protein sequence ID" value="GJN88089.1"/>
    <property type="molecule type" value="Genomic_DNA"/>
</dbReference>
<dbReference type="PROSITE" id="PS50822">
    <property type="entry name" value="PIWI"/>
    <property type="match status" value="1"/>
</dbReference>